<keyword evidence="4" id="KW-0548">Nucleotidyltransferase</keyword>
<organism evidence="8 9">
    <name type="scientific">Campylobacter lari</name>
    <dbReference type="NCBI Taxonomy" id="201"/>
    <lineage>
        <taxon>Bacteria</taxon>
        <taxon>Pseudomonadati</taxon>
        <taxon>Campylobacterota</taxon>
        <taxon>Epsilonproteobacteria</taxon>
        <taxon>Campylobacterales</taxon>
        <taxon>Campylobacteraceae</taxon>
        <taxon>Campylobacter</taxon>
    </lineage>
</organism>
<evidence type="ECO:0000256" key="4">
    <source>
        <dbReference type="ARBA" id="ARBA00022695"/>
    </source>
</evidence>
<keyword evidence="3" id="KW-0808">Transferase</keyword>
<evidence type="ECO:0000256" key="6">
    <source>
        <dbReference type="PROSITE-ProRule" id="PRU01362"/>
    </source>
</evidence>
<dbReference type="AlphaFoldDB" id="A0A825SIP4"/>
<dbReference type="EMBL" id="AACCWZ010000026">
    <property type="protein sequence ID" value="EAK0451896.1"/>
    <property type="molecule type" value="Genomic_DNA"/>
</dbReference>
<comment type="caution">
    <text evidence="6">Lacks conserved residue(s) required for the propagation of feature annotation.</text>
</comment>
<comment type="caution">
    <text evidence="8">The sequence shown here is derived from an EMBL/GenBank/DDBJ whole genome shotgun (WGS) entry which is preliminary data.</text>
</comment>
<keyword evidence="5 6" id="KW-0238">DNA-binding</keyword>
<evidence type="ECO:0000259" key="7">
    <source>
        <dbReference type="PROSITE" id="PS52018"/>
    </source>
</evidence>
<proteinExistence type="inferred from homology"/>
<evidence type="ECO:0000256" key="5">
    <source>
        <dbReference type="ARBA" id="ARBA00023125"/>
    </source>
</evidence>
<dbReference type="GO" id="GO:0016779">
    <property type="term" value="F:nucleotidyltransferase activity"/>
    <property type="evidence" value="ECO:0007669"/>
    <property type="project" value="UniProtKB-KW"/>
</dbReference>
<dbReference type="Proteomes" id="UP000405656">
    <property type="component" value="Unassembled WGS sequence"/>
</dbReference>
<feature type="non-terminal residue" evidence="8">
    <location>
        <position position="1"/>
    </location>
</feature>
<dbReference type="Pfam" id="PF14487">
    <property type="entry name" value="DarT"/>
    <property type="match status" value="1"/>
</dbReference>
<evidence type="ECO:0000313" key="8">
    <source>
        <dbReference type="EMBL" id="EAK0451896.1"/>
    </source>
</evidence>
<dbReference type="GO" id="GO:0016757">
    <property type="term" value="F:glycosyltransferase activity"/>
    <property type="evidence" value="ECO:0007669"/>
    <property type="project" value="UniProtKB-KW"/>
</dbReference>
<keyword evidence="2" id="KW-0328">Glycosyltransferase</keyword>
<comment type="similarity">
    <text evidence="6">Belongs to the DarT ADP-ribosyltransferase family.</text>
</comment>
<evidence type="ECO:0000256" key="2">
    <source>
        <dbReference type="ARBA" id="ARBA00022676"/>
    </source>
</evidence>
<protein>
    <submittedName>
        <fullName evidence="8">DUF4433 domain-containing protein</fullName>
    </submittedName>
</protein>
<feature type="domain" description="DarT" evidence="7">
    <location>
        <begin position="1"/>
        <end position="78"/>
    </location>
</feature>
<reference evidence="8 9" key="1">
    <citation type="submission" date="2018-05" db="EMBL/GenBank/DDBJ databases">
        <authorList>
            <consortium name="PulseNet: The National Subtyping Network for Foodborne Disease Surveillance"/>
            <person name="Tarr C.L."/>
            <person name="Trees E."/>
            <person name="Katz L.S."/>
            <person name="Carleton-Romer H.A."/>
            <person name="Stroika S."/>
            <person name="Kucerova Z."/>
            <person name="Roache K.F."/>
            <person name="Sabol A.L."/>
            <person name="Besser J."/>
            <person name="Gerner-Smidt P."/>
        </authorList>
    </citation>
    <scope>NUCLEOTIDE SEQUENCE [LARGE SCALE GENOMIC DNA]</scope>
    <source>
        <strain evidence="8 9">20110455</strain>
    </source>
</reference>
<gene>
    <name evidence="8" type="ORF">YZ36_08010</name>
</gene>
<evidence type="ECO:0000313" key="9">
    <source>
        <dbReference type="Proteomes" id="UP000405656"/>
    </source>
</evidence>
<sequence>KLYNWDKGFEKIDWALIDKRDYTDEACKQMCMSEALYLGTITHENIQCIWVPSAQVSQFEKIKKELNGKFHIDEKDFLTAENKKNKKNG</sequence>
<accession>A0A825SIP4</accession>
<evidence type="ECO:0000256" key="1">
    <source>
        <dbReference type="ARBA" id="ARBA00022649"/>
    </source>
</evidence>
<dbReference type="PROSITE" id="PS52018">
    <property type="entry name" value="DART"/>
    <property type="match status" value="1"/>
</dbReference>
<dbReference type="GO" id="GO:0003677">
    <property type="term" value="F:DNA binding"/>
    <property type="evidence" value="ECO:0007669"/>
    <property type="project" value="UniProtKB-UniRule"/>
</dbReference>
<keyword evidence="1 6" id="KW-1277">Toxin-antitoxin system</keyword>
<dbReference type="InterPro" id="IPR029494">
    <property type="entry name" value="DarT"/>
</dbReference>
<evidence type="ECO:0000256" key="3">
    <source>
        <dbReference type="ARBA" id="ARBA00022679"/>
    </source>
</evidence>
<name>A0A825SIP4_CAMLA</name>